<evidence type="ECO:0000256" key="1">
    <source>
        <dbReference type="SAM" id="Phobius"/>
    </source>
</evidence>
<feature type="transmembrane region" description="Helical" evidence="1">
    <location>
        <begin position="144"/>
        <end position="164"/>
    </location>
</feature>
<dbReference type="Proteomes" id="UP000294325">
    <property type="component" value="Chromosome"/>
</dbReference>
<dbReference type="KEGG" id="nwr:E3U44_11510"/>
<evidence type="ECO:0000313" key="3">
    <source>
        <dbReference type="Proteomes" id="UP000294325"/>
    </source>
</evidence>
<feature type="transmembrane region" description="Helical" evidence="1">
    <location>
        <begin position="185"/>
        <end position="206"/>
    </location>
</feature>
<dbReference type="RefSeq" id="WP_134358335.1">
    <property type="nucleotide sequence ID" value="NZ_CP038033.1"/>
</dbReference>
<feature type="transmembrane region" description="Helical" evidence="1">
    <location>
        <begin position="41"/>
        <end position="60"/>
    </location>
</feature>
<dbReference type="AlphaFoldDB" id="A0A4P7C0C4"/>
<feature type="transmembrane region" description="Helical" evidence="1">
    <location>
        <begin position="106"/>
        <end position="124"/>
    </location>
</feature>
<accession>A0A4P7C0C4</accession>
<feature type="transmembrane region" description="Helical" evidence="1">
    <location>
        <begin position="6"/>
        <end position="29"/>
    </location>
</feature>
<keyword evidence="1" id="KW-0472">Membrane</keyword>
<protein>
    <submittedName>
        <fullName evidence="2">Uncharacterized protein</fullName>
    </submittedName>
</protein>
<keyword evidence="1" id="KW-1133">Transmembrane helix</keyword>
<proteinExistence type="predicted"/>
<name>A0A4P7C0C4_9GAMM</name>
<gene>
    <name evidence="2" type="ORF">E3U44_11510</name>
</gene>
<keyword evidence="3" id="KW-1185">Reference proteome</keyword>
<organism evidence="2 3">
    <name type="scientific">Nitrosococcus wardiae</name>
    <dbReference type="NCBI Taxonomy" id="1814290"/>
    <lineage>
        <taxon>Bacteria</taxon>
        <taxon>Pseudomonadati</taxon>
        <taxon>Pseudomonadota</taxon>
        <taxon>Gammaproteobacteria</taxon>
        <taxon>Chromatiales</taxon>
        <taxon>Chromatiaceae</taxon>
        <taxon>Nitrosococcus</taxon>
    </lineage>
</organism>
<reference evidence="2 3" key="1">
    <citation type="submission" date="2019-03" db="EMBL/GenBank/DDBJ databases">
        <title>The genome sequence of Nitrosococcus wardiae strain D1FHST reveals the archetypal metabolic capacity of ammonia-oxidizing Gammaproteobacteria.</title>
        <authorList>
            <person name="Wang L."/>
            <person name="Lim C.K."/>
            <person name="Hanson T.E."/>
            <person name="Dang H."/>
            <person name="Klotz M.G."/>
        </authorList>
    </citation>
    <scope>NUCLEOTIDE SEQUENCE [LARGE SCALE GENOMIC DNA]</scope>
    <source>
        <strain evidence="2 3">D1FHS</strain>
    </source>
</reference>
<keyword evidence="1" id="KW-0812">Transmembrane</keyword>
<sequence length="209" mass="23215">MNNKIYYKLYGLIFTGLVIVTIFLQSASVDLKDSIIKEGGVIESLSAIGYFAGAMLVILIKRKIPHHTHVIFILVLLGLRELDFHNRFTTMSMSKITFYVSSEVPLLEKMIGVAIVSLFLYIIVHLAKTHFHGFISAVKKREPSAIGVGVGILLVFLTKTLDGLSRKLASVGVSTSNNMEQLAKIVEEVFELGIPMMFIIAIIARFRTV</sequence>
<evidence type="ECO:0000313" key="2">
    <source>
        <dbReference type="EMBL" id="QBQ55067.1"/>
    </source>
</evidence>
<feature type="transmembrane region" description="Helical" evidence="1">
    <location>
        <begin position="66"/>
        <end position="85"/>
    </location>
</feature>
<dbReference type="EMBL" id="CP038033">
    <property type="protein sequence ID" value="QBQ55067.1"/>
    <property type="molecule type" value="Genomic_DNA"/>
</dbReference>
<dbReference type="OrthoDB" id="269771at2"/>